<dbReference type="PANTHER" id="PTHR30055">
    <property type="entry name" value="HTH-TYPE TRANSCRIPTIONAL REGULATOR RUTR"/>
    <property type="match status" value="1"/>
</dbReference>
<protein>
    <submittedName>
        <fullName evidence="6">AcrR family transcriptional regulator</fullName>
    </submittedName>
</protein>
<comment type="caution">
    <text evidence="6">The sequence shown here is derived from an EMBL/GenBank/DDBJ whole genome shotgun (WGS) entry which is preliminary data.</text>
</comment>
<reference evidence="6 7" key="1">
    <citation type="submission" date="2020-07" db="EMBL/GenBank/DDBJ databases">
        <title>Sequencing the genomes of 1000 actinobacteria strains.</title>
        <authorList>
            <person name="Klenk H.-P."/>
        </authorList>
    </citation>
    <scope>NUCLEOTIDE SEQUENCE [LARGE SCALE GENOMIC DNA]</scope>
    <source>
        <strain evidence="6 7">DSM 26487</strain>
    </source>
</reference>
<dbReference type="GO" id="GO:0000976">
    <property type="term" value="F:transcription cis-regulatory region binding"/>
    <property type="evidence" value="ECO:0007669"/>
    <property type="project" value="TreeGrafter"/>
</dbReference>
<dbReference type="RefSeq" id="WP_343051822.1">
    <property type="nucleotide sequence ID" value="NZ_JACBZR010000001.1"/>
</dbReference>
<proteinExistence type="predicted"/>
<evidence type="ECO:0000256" key="4">
    <source>
        <dbReference type="PROSITE-ProRule" id="PRU00335"/>
    </source>
</evidence>
<dbReference type="PANTHER" id="PTHR30055:SF234">
    <property type="entry name" value="HTH-TYPE TRANSCRIPTIONAL REGULATOR BETI"/>
    <property type="match status" value="1"/>
</dbReference>
<organism evidence="6 7">
    <name type="scientific">Nocardioides panzhihuensis</name>
    <dbReference type="NCBI Taxonomy" id="860243"/>
    <lineage>
        <taxon>Bacteria</taxon>
        <taxon>Bacillati</taxon>
        <taxon>Actinomycetota</taxon>
        <taxon>Actinomycetes</taxon>
        <taxon>Propionibacteriales</taxon>
        <taxon>Nocardioidaceae</taxon>
        <taxon>Nocardioides</taxon>
    </lineage>
</organism>
<feature type="domain" description="HTH tetR-type" evidence="5">
    <location>
        <begin position="13"/>
        <end position="73"/>
    </location>
</feature>
<keyword evidence="1" id="KW-0805">Transcription regulation</keyword>
<dbReference type="InterPro" id="IPR050109">
    <property type="entry name" value="HTH-type_TetR-like_transc_reg"/>
</dbReference>
<evidence type="ECO:0000256" key="1">
    <source>
        <dbReference type="ARBA" id="ARBA00023015"/>
    </source>
</evidence>
<sequence>MLRQAAGGRLSRMEPREEILDIAAGLFVDRGFAATSTRDIAEAVGIRQASLYFHFANKEEILGELLQRSIRPTLDRIEKIESLAAEAGAGPDVLLHVLVVLDVRTLAAAPRNAGVLSRLPEVQRKDVFEPFGSARNELRDAYARLGTQITAGHAAAMTPDRDLLGTLLLQLVEVVIGMRSHGHRITPAVEAIVAASCLRVCLADQARIDEAADRASDLIGSLEA</sequence>
<evidence type="ECO:0000313" key="7">
    <source>
        <dbReference type="Proteomes" id="UP000564496"/>
    </source>
</evidence>
<dbReference type="SUPFAM" id="SSF46689">
    <property type="entry name" value="Homeodomain-like"/>
    <property type="match status" value="1"/>
</dbReference>
<dbReference type="EMBL" id="JACBZR010000001">
    <property type="protein sequence ID" value="NYI81044.1"/>
    <property type="molecule type" value="Genomic_DNA"/>
</dbReference>
<evidence type="ECO:0000256" key="2">
    <source>
        <dbReference type="ARBA" id="ARBA00023125"/>
    </source>
</evidence>
<feature type="DNA-binding region" description="H-T-H motif" evidence="4">
    <location>
        <begin position="36"/>
        <end position="55"/>
    </location>
</feature>
<dbReference type="PRINTS" id="PR00455">
    <property type="entry name" value="HTHTETR"/>
</dbReference>
<dbReference type="AlphaFoldDB" id="A0A7Z0DSM2"/>
<gene>
    <name evidence="6" type="ORF">BJ988_005692</name>
</gene>
<keyword evidence="3" id="KW-0804">Transcription</keyword>
<evidence type="ECO:0000256" key="3">
    <source>
        <dbReference type="ARBA" id="ARBA00023163"/>
    </source>
</evidence>
<accession>A0A7Z0DSM2</accession>
<dbReference type="PROSITE" id="PS50977">
    <property type="entry name" value="HTH_TETR_2"/>
    <property type="match status" value="1"/>
</dbReference>
<keyword evidence="7" id="KW-1185">Reference proteome</keyword>
<evidence type="ECO:0000259" key="5">
    <source>
        <dbReference type="PROSITE" id="PS50977"/>
    </source>
</evidence>
<dbReference type="GO" id="GO:0003700">
    <property type="term" value="F:DNA-binding transcription factor activity"/>
    <property type="evidence" value="ECO:0007669"/>
    <property type="project" value="TreeGrafter"/>
</dbReference>
<keyword evidence="2 4" id="KW-0238">DNA-binding</keyword>
<dbReference type="Pfam" id="PF00440">
    <property type="entry name" value="TetR_N"/>
    <property type="match status" value="1"/>
</dbReference>
<evidence type="ECO:0000313" key="6">
    <source>
        <dbReference type="EMBL" id="NYI81044.1"/>
    </source>
</evidence>
<dbReference type="InterPro" id="IPR001647">
    <property type="entry name" value="HTH_TetR"/>
</dbReference>
<name>A0A7Z0DSM2_9ACTN</name>
<dbReference type="Gene3D" id="1.10.357.10">
    <property type="entry name" value="Tetracycline Repressor, domain 2"/>
    <property type="match status" value="1"/>
</dbReference>
<dbReference type="Proteomes" id="UP000564496">
    <property type="component" value="Unassembled WGS sequence"/>
</dbReference>
<dbReference type="InterPro" id="IPR009057">
    <property type="entry name" value="Homeodomain-like_sf"/>
</dbReference>